<comment type="caution">
    <text evidence="7">The sequence shown here is derived from an EMBL/GenBank/DDBJ whole genome shotgun (WGS) entry which is preliminary data.</text>
</comment>
<accession>A0A1V2IEU9</accession>
<evidence type="ECO:0000256" key="4">
    <source>
        <dbReference type="ARBA" id="ARBA00022989"/>
    </source>
</evidence>
<dbReference type="PANTHER" id="PTHR39087">
    <property type="entry name" value="UPF0104 MEMBRANE PROTEIN MJ1595"/>
    <property type="match status" value="1"/>
</dbReference>
<dbReference type="GO" id="GO:0005886">
    <property type="term" value="C:plasma membrane"/>
    <property type="evidence" value="ECO:0007669"/>
    <property type="project" value="UniProtKB-SubCell"/>
</dbReference>
<dbReference type="AlphaFoldDB" id="A0A1V2IEU9"/>
<dbReference type="PANTHER" id="PTHR39087:SF2">
    <property type="entry name" value="UPF0104 MEMBRANE PROTEIN MJ1595"/>
    <property type="match status" value="1"/>
</dbReference>
<feature type="transmembrane region" description="Helical" evidence="6">
    <location>
        <begin position="104"/>
        <end position="121"/>
    </location>
</feature>
<organism evidence="7 8">
    <name type="scientific">Pseudofrankia asymbiotica</name>
    <dbReference type="NCBI Taxonomy" id="1834516"/>
    <lineage>
        <taxon>Bacteria</taxon>
        <taxon>Bacillati</taxon>
        <taxon>Actinomycetota</taxon>
        <taxon>Actinomycetes</taxon>
        <taxon>Frankiales</taxon>
        <taxon>Frankiaceae</taxon>
        <taxon>Pseudofrankia</taxon>
    </lineage>
</organism>
<dbReference type="Proteomes" id="UP000188929">
    <property type="component" value="Unassembled WGS sequence"/>
</dbReference>
<keyword evidence="3 6" id="KW-0812">Transmembrane</keyword>
<reference evidence="8" key="1">
    <citation type="submission" date="2016-10" db="EMBL/GenBank/DDBJ databases">
        <title>Frankia sp. NRRL B-16386 Genome sequencing.</title>
        <authorList>
            <person name="Ghodhbane-Gtari F."/>
            <person name="Swanson E."/>
            <person name="Gueddou A."/>
            <person name="Hezbri K."/>
            <person name="Ktari K."/>
            <person name="Nouioui I."/>
            <person name="Morris K."/>
            <person name="Simpson S."/>
            <person name="Abebe-Akele F."/>
            <person name="Thomas K."/>
            <person name="Gtari M."/>
            <person name="Tisa L.S."/>
        </authorList>
    </citation>
    <scope>NUCLEOTIDE SEQUENCE [LARGE SCALE GENOMIC DNA]</scope>
    <source>
        <strain evidence="8">NRRL B-16386</strain>
    </source>
</reference>
<keyword evidence="8" id="KW-1185">Reference proteome</keyword>
<feature type="transmembrane region" description="Helical" evidence="6">
    <location>
        <begin position="73"/>
        <end position="92"/>
    </location>
</feature>
<feature type="transmembrane region" description="Helical" evidence="6">
    <location>
        <begin position="303"/>
        <end position="322"/>
    </location>
</feature>
<protein>
    <recommendedName>
        <fullName evidence="9">TIGR00374 family protein</fullName>
    </recommendedName>
</protein>
<dbReference type="InterPro" id="IPR022791">
    <property type="entry name" value="L-PG_synthase/AglD"/>
</dbReference>
<gene>
    <name evidence="7" type="ORF">BL253_11235</name>
</gene>
<comment type="subcellular location">
    <subcellularLocation>
        <location evidence="1">Cell membrane</location>
        <topology evidence="1">Multi-pass membrane protein</topology>
    </subcellularLocation>
</comment>
<feature type="transmembrane region" description="Helical" evidence="6">
    <location>
        <begin position="177"/>
        <end position="204"/>
    </location>
</feature>
<proteinExistence type="predicted"/>
<dbReference type="EMBL" id="MOMC01000021">
    <property type="protein sequence ID" value="ONH30986.1"/>
    <property type="molecule type" value="Genomic_DNA"/>
</dbReference>
<dbReference type="STRING" id="1834516.BL253_11235"/>
<evidence type="ECO:0000256" key="1">
    <source>
        <dbReference type="ARBA" id="ARBA00004651"/>
    </source>
</evidence>
<sequence>MLSGAPSRPVLAVAGTLGGPAVAGAGAGGTAVLPMPRRLTAPKGARARVLDACDVDLSARLRPALRMPRRRTLVLGVILGVPLALLAFRFRADVQKQLADVPTPNWPWLLLCGFGAVLYYVTNGVALRAGSGLPLGVRVSTAVQCAAAAANRIIPAGLGAIAVNLRFLERRGLARSAGLATIASLRVVCGLVHLAALALVAGLLGDSRITASLTGPLRDTLASVGIGPTCIVIAAVLSALGLLLARRGVRDRLRAPAATFLAHLRGLTHSPGRTAMLTTSLAGTKVAQVIALTASTRAFGGQVSVLSVAAVYLVGSAVAGAAPTAGNVGAIEPALAIGLTAAGGPAAAMVAAVLVYRLIGYWLPVIPGVIALTALRRRGDL</sequence>
<evidence type="ECO:0000256" key="3">
    <source>
        <dbReference type="ARBA" id="ARBA00022692"/>
    </source>
</evidence>
<keyword evidence="2" id="KW-1003">Cell membrane</keyword>
<evidence type="ECO:0000256" key="2">
    <source>
        <dbReference type="ARBA" id="ARBA00022475"/>
    </source>
</evidence>
<keyword evidence="5 6" id="KW-0472">Membrane</keyword>
<evidence type="ECO:0000256" key="5">
    <source>
        <dbReference type="ARBA" id="ARBA00023136"/>
    </source>
</evidence>
<feature type="transmembrane region" description="Helical" evidence="6">
    <location>
        <begin position="224"/>
        <end position="245"/>
    </location>
</feature>
<evidence type="ECO:0000313" key="7">
    <source>
        <dbReference type="EMBL" id="ONH30986.1"/>
    </source>
</evidence>
<dbReference type="Pfam" id="PF03706">
    <property type="entry name" value="LPG_synthase_TM"/>
    <property type="match status" value="1"/>
</dbReference>
<name>A0A1V2IEU9_9ACTN</name>
<evidence type="ECO:0000256" key="6">
    <source>
        <dbReference type="SAM" id="Phobius"/>
    </source>
</evidence>
<evidence type="ECO:0000313" key="8">
    <source>
        <dbReference type="Proteomes" id="UP000188929"/>
    </source>
</evidence>
<evidence type="ECO:0008006" key="9">
    <source>
        <dbReference type="Google" id="ProtNLM"/>
    </source>
</evidence>
<keyword evidence="4 6" id="KW-1133">Transmembrane helix</keyword>